<keyword evidence="7" id="KW-1185">Reference proteome</keyword>
<sequence>MATEDIELTWRLLEAGHLTGFEPHALVGMQVPQTLRGIWAQRTRWARGQGEVLRTHARTVAHPRRWKLWPIAVEALLSYLWVLAMLTATVWGVVHWITQPGDTKLRWLIAWGVGIAIVAVLQIALAVVIERRLDPSLPYACLLLPIYPLAYWTVNALAAITTQSSGLLRGPRKKRVVWDLPRSEA</sequence>
<gene>
    <name evidence="6" type="ORF">QIT00_19515</name>
</gene>
<reference evidence="6 7" key="1">
    <citation type="submission" date="2023-05" db="EMBL/GenBank/DDBJ databases">
        <title>Draft genome sequence of Streptomyces sp. B-S-A12 isolated from a cave soil in Thailand.</title>
        <authorList>
            <person name="Chamroensaksri N."/>
            <person name="Muangham S."/>
        </authorList>
    </citation>
    <scope>NUCLEOTIDE SEQUENCE [LARGE SCALE GENOMIC DNA]</scope>
    <source>
        <strain evidence="6 7">B-S-A12</strain>
    </source>
</reference>
<dbReference type="PANTHER" id="PTHR43630">
    <property type="entry name" value="POLY-BETA-1,6-N-ACETYL-D-GLUCOSAMINE SYNTHASE"/>
    <property type="match status" value="1"/>
</dbReference>
<keyword evidence="3" id="KW-0808">Transferase</keyword>
<proteinExistence type="inferred from homology"/>
<evidence type="ECO:0000256" key="1">
    <source>
        <dbReference type="ARBA" id="ARBA00006739"/>
    </source>
</evidence>
<dbReference type="Proteomes" id="UP001237105">
    <property type="component" value="Unassembled WGS sequence"/>
</dbReference>
<evidence type="ECO:0000256" key="4">
    <source>
        <dbReference type="SAM" id="Phobius"/>
    </source>
</evidence>
<dbReference type="RefSeq" id="WP_282536581.1">
    <property type="nucleotide sequence ID" value="NZ_JASCIS010000018.1"/>
</dbReference>
<evidence type="ECO:0000256" key="3">
    <source>
        <dbReference type="ARBA" id="ARBA00022679"/>
    </source>
</evidence>
<protein>
    <submittedName>
        <fullName evidence="6">Glycosyltransferase family 2 protein</fullName>
    </submittedName>
</protein>
<keyword evidence="4" id="KW-0472">Membrane</keyword>
<dbReference type="SUPFAM" id="SSF53448">
    <property type="entry name" value="Nucleotide-diphospho-sugar transferases"/>
    <property type="match status" value="1"/>
</dbReference>
<dbReference type="EMBL" id="JASCIS010000018">
    <property type="protein sequence ID" value="MDI3420714.1"/>
    <property type="molecule type" value="Genomic_DNA"/>
</dbReference>
<evidence type="ECO:0000313" key="7">
    <source>
        <dbReference type="Proteomes" id="UP001237105"/>
    </source>
</evidence>
<keyword evidence="4" id="KW-0812">Transmembrane</keyword>
<dbReference type="InterPro" id="IPR029044">
    <property type="entry name" value="Nucleotide-diphossugar_trans"/>
</dbReference>
<evidence type="ECO:0000313" key="6">
    <source>
        <dbReference type="EMBL" id="MDI3420714.1"/>
    </source>
</evidence>
<accession>A0ABT6T0U1</accession>
<evidence type="ECO:0000256" key="2">
    <source>
        <dbReference type="ARBA" id="ARBA00022676"/>
    </source>
</evidence>
<feature type="transmembrane region" description="Helical" evidence="4">
    <location>
        <begin position="108"/>
        <end position="129"/>
    </location>
</feature>
<feature type="transmembrane region" description="Helical" evidence="4">
    <location>
        <begin position="76"/>
        <end position="96"/>
    </location>
</feature>
<dbReference type="Pfam" id="PF13632">
    <property type="entry name" value="Glyco_trans_2_3"/>
    <property type="match status" value="1"/>
</dbReference>
<evidence type="ECO:0000259" key="5">
    <source>
        <dbReference type="Pfam" id="PF13632"/>
    </source>
</evidence>
<name>A0ABT6T0U1_9ACTN</name>
<keyword evidence="2" id="KW-0328">Glycosyltransferase</keyword>
<comment type="similarity">
    <text evidence="1">Belongs to the glycosyltransferase 2 family.</text>
</comment>
<dbReference type="PANTHER" id="PTHR43630:SF1">
    <property type="entry name" value="POLY-BETA-1,6-N-ACETYL-D-GLUCOSAMINE SYNTHASE"/>
    <property type="match status" value="1"/>
</dbReference>
<comment type="caution">
    <text evidence="6">The sequence shown here is derived from an EMBL/GenBank/DDBJ whole genome shotgun (WGS) entry which is preliminary data.</text>
</comment>
<keyword evidence="4" id="KW-1133">Transmembrane helix</keyword>
<dbReference type="InterPro" id="IPR001173">
    <property type="entry name" value="Glyco_trans_2-like"/>
</dbReference>
<feature type="domain" description="Glycosyltransferase 2-like" evidence="5">
    <location>
        <begin position="3"/>
        <end position="108"/>
    </location>
</feature>
<organism evidence="6 7">
    <name type="scientific">Streptomyces luteolus</name>
    <dbReference type="NCBI Taxonomy" id="3043615"/>
    <lineage>
        <taxon>Bacteria</taxon>
        <taxon>Bacillati</taxon>
        <taxon>Actinomycetota</taxon>
        <taxon>Actinomycetes</taxon>
        <taxon>Kitasatosporales</taxon>
        <taxon>Streptomycetaceae</taxon>
        <taxon>Streptomyces</taxon>
    </lineage>
</organism>